<name>A0A0M0BNR9_9ARCH</name>
<dbReference type="Proteomes" id="UP000037210">
    <property type="component" value="Unassembled WGS sequence"/>
</dbReference>
<dbReference type="Gene3D" id="3.40.30.10">
    <property type="entry name" value="Glutaredoxin"/>
    <property type="match status" value="1"/>
</dbReference>
<dbReference type="EMBL" id="LFWZ01000037">
    <property type="protein sequence ID" value="KON30208.1"/>
    <property type="molecule type" value="Genomic_DNA"/>
</dbReference>
<sequence length="87" mass="9892">MKSGPRVYTLPDCPLCDSLKGWLRARGIEFEERPFDTEAQLDLIMRNVFGNPPVLEAESRVAPSEELFPGEVLDEERVMEVLRAEEA</sequence>
<evidence type="ECO:0000259" key="1">
    <source>
        <dbReference type="Pfam" id="PF00462"/>
    </source>
</evidence>
<proteinExistence type="predicted"/>
<dbReference type="InterPro" id="IPR002109">
    <property type="entry name" value="Glutaredoxin"/>
</dbReference>
<dbReference type="Pfam" id="PF00462">
    <property type="entry name" value="Glutaredoxin"/>
    <property type="match status" value="1"/>
</dbReference>
<organism evidence="2 3">
    <name type="scientific">miscellaneous Crenarchaeota group-15 archaeon DG-45</name>
    <dbReference type="NCBI Taxonomy" id="1685127"/>
    <lineage>
        <taxon>Archaea</taxon>
        <taxon>Candidatus Bathyarchaeota</taxon>
        <taxon>MCG-15</taxon>
    </lineage>
</organism>
<comment type="caution">
    <text evidence="2">The sequence shown here is derived from an EMBL/GenBank/DDBJ whole genome shotgun (WGS) entry which is preliminary data.</text>
</comment>
<evidence type="ECO:0000313" key="3">
    <source>
        <dbReference type="Proteomes" id="UP000037210"/>
    </source>
</evidence>
<protein>
    <recommendedName>
        <fullName evidence="1">Glutaredoxin domain-containing protein</fullName>
    </recommendedName>
</protein>
<dbReference type="InterPro" id="IPR036249">
    <property type="entry name" value="Thioredoxin-like_sf"/>
</dbReference>
<feature type="domain" description="Glutaredoxin" evidence="1">
    <location>
        <begin position="7"/>
        <end position="43"/>
    </location>
</feature>
<dbReference type="AlphaFoldDB" id="A0A0M0BNR9"/>
<dbReference type="SUPFAM" id="SSF52833">
    <property type="entry name" value="Thioredoxin-like"/>
    <property type="match status" value="1"/>
</dbReference>
<gene>
    <name evidence="2" type="ORF">AC482_04440</name>
</gene>
<evidence type="ECO:0000313" key="2">
    <source>
        <dbReference type="EMBL" id="KON30208.1"/>
    </source>
</evidence>
<reference evidence="2 3" key="1">
    <citation type="submission" date="2015-06" db="EMBL/GenBank/DDBJ databases">
        <title>New insights into the roles of widespread benthic archaea in carbon and nitrogen cycling.</title>
        <authorList>
            <person name="Lazar C.S."/>
            <person name="Baker B.J."/>
            <person name="Seitz K.W."/>
            <person name="Hyde A.S."/>
            <person name="Dick G.J."/>
            <person name="Hinrichs K.-U."/>
            <person name="Teske A.P."/>
        </authorList>
    </citation>
    <scope>NUCLEOTIDE SEQUENCE [LARGE SCALE GENOMIC DNA]</scope>
    <source>
        <strain evidence="2">DG-45</strain>
    </source>
</reference>
<accession>A0A0M0BNR9</accession>